<organism evidence="10">
    <name type="scientific">Hydatigena taeniaeformis</name>
    <name type="common">Feline tapeworm</name>
    <name type="synonym">Taenia taeniaeformis</name>
    <dbReference type="NCBI Taxonomy" id="6205"/>
    <lineage>
        <taxon>Eukaryota</taxon>
        <taxon>Metazoa</taxon>
        <taxon>Spiralia</taxon>
        <taxon>Lophotrochozoa</taxon>
        <taxon>Platyhelminthes</taxon>
        <taxon>Cestoda</taxon>
        <taxon>Eucestoda</taxon>
        <taxon>Cyclophyllidea</taxon>
        <taxon>Taeniidae</taxon>
        <taxon>Hydatigera</taxon>
    </lineage>
</organism>
<dbReference type="GO" id="GO:0003676">
    <property type="term" value="F:nucleic acid binding"/>
    <property type="evidence" value="ECO:0007669"/>
    <property type="project" value="InterPro"/>
</dbReference>
<evidence type="ECO:0000313" key="10">
    <source>
        <dbReference type="WBParaSite" id="TTAC_0000242801-mRNA-1"/>
    </source>
</evidence>
<dbReference type="InterPro" id="IPR027417">
    <property type="entry name" value="P-loop_NTPase"/>
</dbReference>
<dbReference type="AlphaFoldDB" id="A0A0R3WNU0"/>
<dbReference type="GO" id="GO:0043138">
    <property type="term" value="F:3'-5' DNA helicase activity"/>
    <property type="evidence" value="ECO:0007669"/>
    <property type="project" value="UniProtKB-EC"/>
</dbReference>
<dbReference type="SMART" id="SM00973">
    <property type="entry name" value="Sec63"/>
    <property type="match status" value="1"/>
</dbReference>
<sequence>LNTLGHTCLELTSDSPHYEIEEIMQHGVIIATPEKIDSLLRHQEGLKDLLSRVKLLMVDEIHTIADQSRGACLEATVMRFLPFRPRVIAATATCQNISDAKNTAEFLAREIILRPSIRQDLLNNISGSLLKECLSKGVGFHHAGVSPTDRRLVEEAFLEGCIPILDYLNVEVMLGRIKNLEDGIKWISDTYLAIRIPKNPIFYGLQIPQAGTSMILERLCLDALDKLKSIGALKISNEDRMIVPYRRLILIAGKLMCEHFLSASTVESIFRLTGSETLIDLIHYVAGCAELHEISIRNQEKSQLNLINKATGIQRLRYPTKGRITTPQLKVVTLLQAELNDFVVLEPGLQQESNKALKVFARCATGLRNLLWGTTSYGSWDAAPTVADIPPTAVNTGFACMAHVIELVKVVNYRAWADAPLASLRQLPDVSKGCANQLAGAGVVSLKDIERLGPRRLEQVRILNRKPPFGDKVYESALGIPKYELAAEQVTTAAPECVEFEFTVRLIRSSKFDQIALIVGDDKNCIIFKTVLSTTMIESSGKWSQRIMIHYTSGAKLLFTSLISFNFLGIDLNINFPIPWSEFCTEGMDQGLNTTFGNINQILPMTISPYIPNSPSSVQLKVDCKRKTPKICRSKQTKSSKPLFATPKRVCGNLKQANIHTFFKAAKLHSEQVPKGKSANLLTEISPTPKAVSLPSTPALNASIAGTSHTHIPHESSFAGDPPSLPQPSSIQTPSEVGQKGLKWNQNAVDCVSPETDRMVEEELCSFLDSVEASEEPSDFMHYRQLNYTISPIFPVDMDESYNYNVSLNTIAIKSPNGAANDVQHDHSTPSFKTPKEMQLLTSLDDVSRSESVCCDTGYVSSQQQSTSNKPQNSANLMETTSVKANMGVKAMFAVQEADKERCLKVQEMEVLNAEPHSSRLLDFQLLREGWDQLATFIYCYRILEKFADFLNNLVASLKHWADFFSGL</sequence>
<evidence type="ECO:0000259" key="9">
    <source>
        <dbReference type="PROSITE" id="PS51192"/>
    </source>
</evidence>
<dbReference type="InterPro" id="IPR057842">
    <property type="entry name" value="WH_MER3"/>
</dbReference>
<dbReference type="Gene3D" id="3.40.50.300">
    <property type="entry name" value="P-loop containing nucleotide triphosphate hydrolases"/>
    <property type="match status" value="2"/>
</dbReference>
<dbReference type="Pfam" id="PF00270">
    <property type="entry name" value="DEAD"/>
    <property type="match status" value="1"/>
</dbReference>
<dbReference type="Gene3D" id="1.10.10.10">
    <property type="entry name" value="Winged helix-like DNA-binding domain superfamily/Winged helix DNA-binding domain"/>
    <property type="match status" value="1"/>
</dbReference>
<comment type="catalytic activity">
    <reaction evidence="5">
        <text>Couples ATP hydrolysis with the unwinding of duplex DNA by translocating in the 3'-5' direction.</text>
        <dbReference type="EC" id="5.6.2.4"/>
    </reaction>
</comment>
<dbReference type="SUPFAM" id="SSF52540">
    <property type="entry name" value="P-loop containing nucleoside triphosphate hydrolases"/>
    <property type="match status" value="2"/>
</dbReference>
<keyword evidence="2" id="KW-0067">ATP-binding</keyword>
<keyword evidence="3" id="KW-0413">Isomerase</keyword>
<evidence type="ECO:0000256" key="2">
    <source>
        <dbReference type="ARBA" id="ARBA00022806"/>
    </source>
</evidence>
<dbReference type="GO" id="GO:0016787">
    <property type="term" value="F:hydrolase activity"/>
    <property type="evidence" value="ECO:0007669"/>
    <property type="project" value="UniProtKB-KW"/>
</dbReference>
<keyword evidence="1" id="KW-0378">Hydrolase</keyword>
<dbReference type="PANTHER" id="PTHR47835">
    <property type="entry name" value="HFM1, ATP DEPENDENT DNA HELICASE HOMOLOG"/>
    <property type="match status" value="1"/>
</dbReference>
<name>A0A0R3WNU0_HYDTA</name>
<feature type="region of interest" description="Disordered" evidence="8">
    <location>
        <begin position="710"/>
        <end position="737"/>
    </location>
</feature>
<comment type="catalytic activity">
    <reaction evidence="7">
        <text>ATP + H2O = ADP + phosphate + H(+)</text>
        <dbReference type="Rhea" id="RHEA:13065"/>
        <dbReference type="ChEBI" id="CHEBI:15377"/>
        <dbReference type="ChEBI" id="CHEBI:15378"/>
        <dbReference type="ChEBI" id="CHEBI:30616"/>
        <dbReference type="ChEBI" id="CHEBI:43474"/>
        <dbReference type="ChEBI" id="CHEBI:456216"/>
        <dbReference type="EC" id="5.6.2.4"/>
    </reaction>
</comment>
<keyword evidence="2" id="KW-0347">Helicase</keyword>
<dbReference type="InterPro" id="IPR004179">
    <property type="entry name" value="Sec63-dom"/>
</dbReference>
<reference evidence="10" key="1">
    <citation type="submission" date="2017-02" db="UniProtKB">
        <authorList>
            <consortium name="WormBaseParasite"/>
        </authorList>
    </citation>
    <scope>IDENTIFICATION</scope>
</reference>
<dbReference type="InterPro" id="IPR014001">
    <property type="entry name" value="Helicase_ATP-bd"/>
</dbReference>
<dbReference type="GO" id="GO:0005524">
    <property type="term" value="F:ATP binding"/>
    <property type="evidence" value="ECO:0007669"/>
    <property type="project" value="InterPro"/>
</dbReference>
<dbReference type="EC" id="5.6.2.4" evidence="6"/>
<dbReference type="PANTHER" id="PTHR47835:SF3">
    <property type="entry name" value="HELICASE FOR MEIOSIS 1"/>
    <property type="match status" value="1"/>
</dbReference>
<feature type="compositionally biased region" description="Polar residues" evidence="8">
    <location>
        <begin position="727"/>
        <end position="736"/>
    </location>
</feature>
<proteinExistence type="predicted"/>
<feature type="domain" description="Helicase ATP-binding" evidence="9">
    <location>
        <begin position="1"/>
        <end position="112"/>
    </location>
</feature>
<dbReference type="STRING" id="6205.A0A0R3WNU0"/>
<dbReference type="InterPro" id="IPR011545">
    <property type="entry name" value="DEAD/DEAH_box_helicase_dom"/>
</dbReference>
<evidence type="ECO:0000256" key="5">
    <source>
        <dbReference type="ARBA" id="ARBA00034617"/>
    </source>
</evidence>
<keyword evidence="4" id="KW-0469">Meiosis</keyword>
<dbReference type="SUPFAM" id="SSF158702">
    <property type="entry name" value="Sec63 N-terminal domain-like"/>
    <property type="match status" value="1"/>
</dbReference>
<keyword evidence="2" id="KW-0547">Nucleotide-binding</keyword>
<evidence type="ECO:0000256" key="3">
    <source>
        <dbReference type="ARBA" id="ARBA00023235"/>
    </source>
</evidence>
<evidence type="ECO:0000256" key="7">
    <source>
        <dbReference type="ARBA" id="ARBA00048988"/>
    </source>
</evidence>
<accession>A0A0R3WNU0</accession>
<dbReference type="InterPro" id="IPR036388">
    <property type="entry name" value="WH-like_DNA-bd_sf"/>
</dbReference>
<evidence type="ECO:0000256" key="6">
    <source>
        <dbReference type="ARBA" id="ARBA00034808"/>
    </source>
</evidence>
<protein>
    <recommendedName>
        <fullName evidence="6">DNA 3'-5' helicase</fullName>
        <ecNumber evidence="6">5.6.2.4</ecNumber>
    </recommendedName>
</protein>
<dbReference type="WBParaSite" id="TTAC_0000242801-mRNA-1">
    <property type="protein sequence ID" value="TTAC_0000242801-mRNA-1"/>
    <property type="gene ID" value="TTAC_0000242801"/>
</dbReference>
<evidence type="ECO:0000256" key="4">
    <source>
        <dbReference type="ARBA" id="ARBA00023254"/>
    </source>
</evidence>
<dbReference type="Pfam" id="PF23445">
    <property type="entry name" value="WHD_SNRNP200"/>
    <property type="match status" value="1"/>
</dbReference>
<dbReference type="GO" id="GO:0051321">
    <property type="term" value="P:meiotic cell cycle"/>
    <property type="evidence" value="ECO:0007669"/>
    <property type="project" value="UniProtKB-KW"/>
</dbReference>
<dbReference type="Pfam" id="PF02889">
    <property type="entry name" value="Sec63"/>
    <property type="match status" value="1"/>
</dbReference>
<evidence type="ECO:0000256" key="1">
    <source>
        <dbReference type="ARBA" id="ARBA00022801"/>
    </source>
</evidence>
<evidence type="ECO:0000256" key="8">
    <source>
        <dbReference type="SAM" id="MobiDB-lite"/>
    </source>
</evidence>
<dbReference type="Gene3D" id="1.10.3380.10">
    <property type="entry name" value="Sec63 N-terminal domain-like domain"/>
    <property type="match status" value="1"/>
</dbReference>
<dbReference type="PROSITE" id="PS51192">
    <property type="entry name" value="HELICASE_ATP_BIND_1"/>
    <property type="match status" value="1"/>
</dbReference>
<dbReference type="InterPro" id="IPR052247">
    <property type="entry name" value="Meiotic_Crossover_Helicase"/>
</dbReference>